<keyword evidence="6 12" id="KW-0029">Amino-acid transport</keyword>
<protein>
    <recommendedName>
        <fullName evidence="12">Autophagy-related protein</fullName>
    </recommendedName>
</protein>
<dbReference type="InterPro" id="IPR044738">
    <property type="entry name" value="Atg22"/>
</dbReference>
<keyword evidence="4 12" id="KW-0926">Vacuole</keyword>
<keyword evidence="3 12" id="KW-0813">Transport</keyword>
<feature type="region of interest" description="Disordered" evidence="13">
    <location>
        <begin position="562"/>
        <end position="581"/>
    </location>
</feature>
<dbReference type="HOGENOM" id="CLU_017518_1_0_1"/>
<dbReference type="Gene3D" id="1.20.1250.20">
    <property type="entry name" value="MFS general substrate transporter like domains"/>
    <property type="match status" value="1"/>
</dbReference>
<dbReference type="GO" id="GO:0032974">
    <property type="term" value="P:amino acid transmembrane export from vacuole"/>
    <property type="evidence" value="ECO:0007669"/>
    <property type="project" value="InterPro"/>
</dbReference>
<feature type="transmembrane region" description="Helical" evidence="12">
    <location>
        <begin position="474"/>
        <end position="497"/>
    </location>
</feature>
<dbReference type="OrthoDB" id="192733at2759"/>
<feature type="region of interest" description="Disordered" evidence="13">
    <location>
        <begin position="1"/>
        <end position="22"/>
    </location>
</feature>
<reference evidence="14 15" key="1">
    <citation type="journal article" date="2012" name="PLoS Pathog.">
        <title>Diverse lifestyles and strategies of plant pathogenesis encoded in the genomes of eighteen Dothideomycetes fungi.</title>
        <authorList>
            <person name="Ohm R.A."/>
            <person name="Feau N."/>
            <person name="Henrissat B."/>
            <person name="Schoch C.L."/>
            <person name="Horwitz B.A."/>
            <person name="Barry K.W."/>
            <person name="Condon B.J."/>
            <person name="Copeland A.C."/>
            <person name="Dhillon B."/>
            <person name="Glaser F."/>
            <person name="Hesse C.N."/>
            <person name="Kosti I."/>
            <person name="LaButti K."/>
            <person name="Lindquist E.A."/>
            <person name="Lucas S."/>
            <person name="Salamov A.A."/>
            <person name="Bradshaw R.E."/>
            <person name="Ciuffetti L."/>
            <person name="Hamelin R.C."/>
            <person name="Kema G.H.J."/>
            <person name="Lawrence C."/>
            <person name="Scott J.A."/>
            <person name="Spatafora J.W."/>
            <person name="Turgeon B.G."/>
            <person name="de Wit P.J.G.M."/>
            <person name="Zhong S."/>
            <person name="Goodwin S.B."/>
            <person name="Grigoriev I.V."/>
        </authorList>
    </citation>
    <scope>NUCLEOTIDE SEQUENCE [LARGE SCALE GENOMIC DNA]</scope>
    <source>
        <strain evidence="14 15">CIRAD86</strain>
    </source>
</reference>
<feature type="transmembrane region" description="Helical" evidence="12">
    <location>
        <begin position="404"/>
        <end position="423"/>
    </location>
</feature>
<evidence type="ECO:0000256" key="7">
    <source>
        <dbReference type="ARBA" id="ARBA00022989"/>
    </source>
</evidence>
<dbReference type="GeneID" id="19340296"/>
<dbReference type="eggNOG" id="ENOG502QVD3">
    <property type="taxonomic scope" value="Eukaryota"/>
</dbReference>
<evidence type="ECO:0000256" key="8">
    <source>
        <dbReference type="ARBA" id="ARBA00023006"/>
    </source>
</evidence>
<dbReference type="RefSeq" id="XP_007927064.1">
    <property type="nucleotide sequence ID" value="XM_007928873.1"/>
</dbReference>
<evidence type="ECO:0000313" key="14">
    <source>
        <dbReference type="EMBL" id="EME81991.1"/>
    </source>
</evidence>
<evidence type="ECO:0000256" key="1">
    <source>
        <dbReference type="ARBA" id="ARBA00004128"/>
    </source>
</evidence>
<keyword evidence="7 12" id="KW-1133">Transmembrane helix</keyword>
<feature type="transmembrane region" description="Helical" evidence="12">
    <location>
        <begin position="337"/>
        <end position="362"/>
    </location>
</feature>
<dbReference type="Pfam" id="PF11700">
    <property type="entry name" value="ATG22"/>
    <property type="match status" value="1"/>
</dbReference>
<dbReference type="Proteomes" id="UP000016932">
    <property type="component" value="Unassembled WGS sequence"/>
</dbReference>
<evidence type="ECO:0000313" key="15">
    <source>
        <dbReference type="Proteomes" id="UP000016932"/>
    </source>
</evidence>
<gene>
    <name evidence="14" type="ORF">MYCFIDRAFT_56482</name>
</gene>
<evidence type="ECO:0000256" key="10">
    <source>
        <dbReference type="ARBA" id="ARBA00023180"/>
    </source>
</evidence>
<feature type="transmembrane region" description="Helical" evidence="12">
    <location>
        <begin position="236"/>
        <end position="256"/>
    </location>
</feature>
<evidence type="ECO:0000256" key="13">
    <source>
        <dbReference type="SAM" id="MobiDB-lite"/>
    </source>
</evidence>
<dbReference type="PANTHER" id="PTHR23519:SF3">
    <property type="entry name" value="AUTOPHAGY-RELATED PROTEIN 22-2"/>
    <property type="match status" value="1"/>
</dbReference>
<feature type="transmembrane region" description="Helical" evidence="12">
    <location>
        <begin position="310"/>
        <end position="330"/>
    </location>
</feature>
<dbReference type="GO" id="GO:0005774">
    <property type="term" value="C:vacuolar membrane"/>
    <property type="evidence" value="ECO:0007669"/>
    <property type="project" value="UniProtKB-SubCell"/>
</dbReference>
<keyword evidence="10" id="KW-0325">Glycoprotein</keyword>
<feature type="transmembrane region" description="Helical" evidence="12">
    <location>
        <begin position="173"/>
        <end position="196"/>
    </location>
</feature>
<feature type="transmembrane region" description="Helical" evidence="12">
    <location>
        <begin position="116"/>
        <end position="136"/>
    </location>
</feature>
<keyword evidence="9 12" id="KW-0472">Membrane</keyword>
<dbReference type="InterPro" id="IPR024671">
    <property type="entry name" value="Atg22-like"/>
</dbReference>
<comment type="subcellular location">
    <subcellularLocation>
        <location evidence="1 12">Vacuole membrane</location>
        <topology evidence="1 12">Multi-pass membrane protein</topology>
    </subcellularLocation>
</comment>
<dbReference type="InterPro" id="IPR050495">
    <property type="entry name" value="ATG22/LtaA_families"/>
</dbReference>
<feature type="transmembrane region" description="Helical" evidence="12">
    <location>
        <begin position="268"/>
        <end position="290"/>
    </location>
</feature>
<feature type="transmembrane region" description="Helical" evidence="12">
    <location>
        <begin position="368"/>
        <end position="392"/>
    </location>
</feature>
<sequence length="581" mass="63081">MEDAERNDARAPRFDGDDVSPTTERELRGWYCTGLAAEIFAVCGVGSFAPVTLEQLARERGVLRSDGVTPCISAKAGSTAAHLTRFFIRSIRRDGDNEKPQCIVRPFGRDMATASFPMYTFSAAVLIQALVLISFSPVADYGKNRKQLLLAFAFTGAVATMSLVLVSPSVYLLASLLVILGVVCLGSTFVLLNAFLPLLAANHLSVKHKPGATFINDPGTSPELRLSTKISSKGGGLGYAAAVSVQILSIFLLVMLKKANFAAESTPLRFVLLAGGIFWFALTVPGVYWLRDRPGPPLRVVQPWRSKLPAALQYLIFAWSSVWTTVKTAAKLRQTWVFLIAWFLLSDAIATISGTAILFARIELHMDTIGIALLSITSIGSGLAGAFTWPRISARYGFQTKETIVTCMFIMEIIPFYGMLGFIPFIKSWGVLGLQQAWETYPLGFIHGFVMGGLTSYCRAFYGEIIPPGSEAAFYALYAITDKGSSAVGPAVVGMIVDTVGTIRPAFVFLAVLIALPIPLVYIIDVRKGAEEAKALSKHLGHLPGQEIVMEDHDVEVEHEAAEGLLRQQPDDNDDCSSHDR</sequence>
<evidence type="ECO:0000256" key="3">
    <source>
        <dbReference type="ARBA" id="ARBA00022448"/>
    </source>
</evidence>
<feature type="compositionally biased region" description="Basic and acidic residues" evidence="13">
    <location>
        <begin position="1"/>
        <end position="16"/>
    </location>
</feature>
<dbReference type="AlphaFoldDB" id="M3ABN3"/>
<accession>M3ABN3</accession>
<dbReference type="STRING" id="383855.M3ABN3"/>
<dbReference type="GO" id="GO:0006914">
    <property type="term" value="P:autophagy"/>
    <property type="evidence" value="ECO:0007669"/>
    <property type="project" value="UniProtKB-KW"/>
</dbReference>
<dbReference type="InterPro" id="IPR036259">
    <property type="entry name" value="MFS_trans_sf"/>
</dbReference>
<dbReference type="VEuPathDB" id="FungiDB:MYCFIDRAFT_56482"/>
<dbReference type="KEGG" id="pfj:MYCFIDRAFT_56482"/>
<organism evidence="14 15">
    <name type="scientific">Pseudocercospora fijiensis (strain CIRAD86)</name>
    <name type="common">Black leaf streak disease fungus</name>
    <name type="synonym">Mycosphaerella fijiensis</name>
    <dbReference type="NCBI Taxonomy" id="383855"/>
    <lineage>
        <taxon>Eukaryota</taxon>
        <taxon>Fungi</taxon>
        <taxon>Dikarya</taxon>
        <taxon>Ascomycota</taxon>
        <taxon>Pezizomycotina</taxon>
        <taxon>Dothideomycetes</taxon>
        <taxon>Dothideomycetidae</taxon>
        <taxon>Mycosphaerellales</taxon>
        <taxon>Mycosphaerellaceae</taxon>
        <taxon>Pseudocercospora</taxon>
    </lineage>
</organism>
<evidence type="ECO:0000256" key="12">
    <source>
        <dbReference type="RuleBase" id="RU363073"/>
    </source>
</evidence>
<dbReference type="EMBL" id="KB446559">
    <property type="protein sequence ID" value="EME81991.1"/>
    <property type="molecule type" value="Genomic_DNA"/>
</dbReference>
<comment type="function">
    <text evidence="11 12">Vacuolar effluxer which mediate the efflux of amino acids resulting from autophagic degradation. The release of autophagic amino acids allows the maintenance of protein synthesis and viability during nitrogen starvation.</text>
</comment>
<feature type="transmembrane region" description="Helical" evidence="12">
    <location>
        <begin position="443"/>
        <end position="462"/>
    </location>
</feature>
<feature type="transmembrane region" description="Helical" evidence="12">
    <location>
        <begin position="503"/>
        <end position="524"/>
    </location>
</feature>
<evidence type="ECO:0000256" key="6">
    <source>
        <dbReference type="ARBA" id="ARBA00022970"/>
    </source>
</evidence>
<name>M3ABN3_PSEFD</name>
<dbReference type="SUPFAM" id="SSF103473">
    <property type="entry name" value="MFS general substrate transporter"/>
    <property type="match status" value="1"/>
</dbReference>
<evidence type="ECO:0000256" key="5">
    <source>
        <dbReference type="ARBA" id="ARBA00022692"/>
    </source>
</evidence>
<proteinExistence type="inferred from homology"/>
<evidence type="ECO:0000256" key="9">
    <source>
        <dbReference type="ARBA" id="ARBA00023136"/>
    </source>
</evidence>
<keyword evidence="15" id="KW-1185">Reference proteome</keyword>
<keyword evidence="8 12" id="KW-0072">Autophagy</keyword>
<evidence type="ECO:0000256" key="2">
    <source>
        <dbReference type="ARBA" id="ARBA00006978"/>
    </source>
</evidence>
<evidence type="ECO:0000256" key="11">
    <source>
        <dbReference type="ARBA" id="ARBA00024801"/>
    </source>
</evidence>
<dbReference type="PANTHER" id="PTHR23519">
    <property type="entry name" value="AUTOPHAGY-RELATED PROTEIN 22"/>
    <property type="match status" value="1"/>
</dbReference>
<dbReference type="CDD" id="cd17483">
    <property type="entry name" value="MFS_Atg22_like"/>
    <property type="match status" value="1"/>
</dbReference>
<comment type="similarity">
    <text evidence="2 12">Belongs to the ATG22 family.</text>
</comment>
<keyword evidence="5 12" id="KW-0812">Transmembrane</keyword>
<evidence type="ECO:0000256" key="4">
    <source>
        <dbReference type="ARBA" id="ARBA00022554"/>
    </source>
</evidence>
<feature type="transmembrane region" description="Helical" evidence="12">
    <location>
        <begin position="148"/>
        <end position="166"/>
    </location>
</feature>